<dbReference type="OrthoDB" id="3235325at2759"/>
<reference evidence="2 3" key="1">
    <citation type="submission" date="2014-04" db="EMBL/GenBank/DDBJ databases">
        <title>Evolutionary Origins and Diversification of the Mycorrhizal Mutualists.</title>
        <authorList>
            <consortium name="DOE Joint Genome Institute"/>
            <consortium name="Mycorrhizal Genomics Consortium"/>
            <person name="Kohler A."/>
            <person name="Kuo A."/>
            <person name="Nagy L.G."/>
            <person name="Floudas D."/>
            <person name="Copeland A."/>
            <person name="Barry K.W."/>
            <person name="Cichocki N."/>
            <person name="Veneault-Fourrey C."/>
            <person name="LaButti K."/>
            <person name="Lindquist E.A."/>
            <person name="Lipzen A."/>
            <person name="Lundell T."/>
            <person name="Morin E."/>
            <person name="Murat C."/>
            <person name="Riley R."/>
            <person name="Ohm R."/>
            <person name="Sun H."/>
            <person name="Tunlid A."/>
            <person name="Henrissat B."/>
            <person name="Grigoriev I.V."/>
            <person name="Hibbett D.S."/>
            <person name="Martin F."/>
        </authorList>
    </citation>
    <scope>NUCLEOTIDE SEQUENCE [LARGE SCALE GENOMIC DNA]</scope>
    <source>
        <strain evidence="2 3">Koide BX008</strain>
    </source>
</reference>
<keyword evidence="3" id="KW-1185">Reference proteome</keyword>
<feature type="compositionally biased region" description="Basic and acidic residues" evidence="1">
    <location>
        <begin position="224"/>
        <end position="239"/>
    </location>
</feature>
<evidence type="ECO:0000313" key="3">
    <source>
        <dbReference type="Proteomes" id="UP000054549"/>
    </source>
</evidence>
<evidence type="ECO:0000313" key="2">
    <source>
        <dbReference type="EMBL" id="KIL64894.1"/>
    </source>
</evidence>
<sequence length="374" mass="42643">MNATHDELLCSGNRVYIDLLFRCKDLERDLAVAESHANHWRSLYENLSKHSTIHQHKSSMSMFHGQRPIVDLTNTSSADILREKTNFLQVLFPGTDTDTKLERSQYPLVRFWTRAEWTRGSRTSYLEDEDGTLVPDARIREIRQHIAQKIDQVKKIKPNLLAKNWTHSDMEFRQALYQNLRLTFSEFSLCDDDWKAKAMVSMWYSDHFRNNRLAERVKTKDCAATTEAKEEKGKRRQSVDEIAPPSKRPRSALPALKNPLLDVTIDSTPIILEDILSNPPSQAHLTEEVSVMLSTSGVTGMARVLSISNREGRESNRKKTVNSSKMAQNLCGEEGQRWDKISKKEIADEKLVLKFGKAGTGSGNGELSSKARVR</sequence>
<dbReference type="HOGENOM" id="CLU_739593_0_0_1"/>
<dbReference type="AlphaFoldDB" id="A0A0C2TDI6"/>
<protein>
    <submittedName>
        <fullName evidence="2">Uncharacterized protein</fullName>
    </submittedName>
</protein>
<gene>
    <name evidence="2" type="ORF">M378DRAFT_198249</name>
</gene>
<dbReference type="EMBL" id="KN818246">
    <property type="protein sequence ID" value="KIL64894.1"/>
    <property type="molecule type" value="Genomic_DNA"/>
</dbReference>
<organism evidence="2 3">
    <name type="scientific">Amanita muscaria (strain Koide BX008)</name>
    <dbReference type="NCBI Taxonomy" id="946122"/>
    <lineage>
        <taxon>Eukaryota</taxon>
        <taxon>Fungi</taxon>
        <taxon>Dikarya</taxon>
        <taxon>Basidiomycota</taxon>
        <taxon>Agaricomycotina</taxon>
        <taxon>Agaricomycetes</taxon>
        <taxon>Agaricomycetidae</taxon>
        <taxon>Agaricales</taxon>
        <taxon>Pluteineae</taxon>
        <taxon>Amanitaceae</taxon>
        <taxon>Amanita</taxon>
    </lineage>
</organism>
<feature type="region of interest" description="Disordered" evidence="1">
    <location>
        <begin position="224"/>
        <end position="253"/>
    </location>
</feature>
<dbReference type="InParanoid" id="A0A0C2TDI6"/>
<proteinExistence type="predicted"/>
<evidence type="ECO:0000256" key="1">
    <source>
        <dbReference type="SAM" id="MobiDB-lite"/>
    </source>
</evidence>
<accession>A0A0C2TDI6</accession>
<name>A0A0C2TDI6_AMAMK</name>
<dbReference type="Proteomes" id="UP000054549">
    <property type="component" value="Unassembled WGS sequence"/>
</dbReference>